<feature type="chain" id="PRO_5044659826" evidence="1">
    <location>
        <begin position="20"/>
        <end position="228"/>
    </location>
</feature>
<dbReference type="GeneID" id="102655202"/>
<protein>
    <submittedName>
        <fullName evidence="4">Uncharacterized protein LOC102655202</fullName>
    </submittedName>
</protein>
<name>A0A7M7H5T4_APIME</name>
<dbReference type="RefSeq" id="XP_006571789.1">
    <property type="nucleotide sequence ID" value="XM_006571726.3"/>
</dbReference>
<sequence length="228" mass="26666">MFVSRGCLLISMILAIASGAPRTRITKSSTPTWYLPCGETLEIDVNNEEASTDIDMKLYIQKLEIQHKLTLNDYLLQDYEYLYEKVRIGVNERQYIPNWIPGKKDVNAIVRLIKPTLSLQTIVNHFPKLHMDLQKFAVAFEQLVEDETDPKIYKALHATQIAIKSMLCEVEITIIDLPYLQIPSRVERTIMSSTEREPVDETRRLVRDWGILLKYKDYLHAWKHIFDR</sequence>
<dbReference type="OrthoDB" id="6613562at2759"/>
<dbReference type="AlphaFoldDB" id="A0A7M7H5T4"/>
<accession>A0A8B6ZBI2</accession>
<evidence type="ECO:0000313" key="3">
    <source>
        <dbReference type="Proteomes" id="UP000005203"/>
    </source>
</evidence>
<evidence type="ECO:0000313" key="4">
    <source>
        <dbReference type="RefSeq" id="XP_006571789.1"/>
    </source>
</evidence>
<feature type="signal peptide" evidence="1">
    <location>
        <begin position="1"/>
        <end position="19"/>
    </location>
</feature>
<evidence type="ECO:0000313" key="2">
    <source>
        <dbReference type="EnsemblMetazoa" id="XP_006571789"/>
    </source>
</evidence>
<accession>A0A7M7H5T4</accession>
<keyword evidence="1" id="KW-0732">Signal</keyword>
<keyword evidence="3" id="KW-1185">Reference proteome</keyword>
<gene>
    <name evidence="4" type="primary">LOC102655202</name>
</gene>
<reference evidence="2" key="1">
    <citation type="submission" date="2021-01" db="UniProtKB">
        <authorList>
            <consortium name="EnsemblMetazoa"/>
        </authorList>
    </citation>
    <scope>IDENTIFICATION</scope>
    <source>
        <strain evidence="2">DH4</strain>
    </source>
</reference>
<organism evidence="2">
    <name type="scientific">Apis mellifera</name>
    <name type="common">Honeybee</name>
    <dbReference type="NCBI Taxonomy" id="7460"/>
    <lineage>
        <taxon>Eukaryota</taxon>
        <taxon>Metazoa</taxon>
        <taxon>Ecdysozoa</taxon>
        <taxon>Arthropoda</taxon>
        <taxon>Hexapoda</taxon>
        <taxon>Insecta</taxon>
        <taxon>Pterygota</taxon>
        <taxon>Neoptera</taxon>
        <taxon>Endopterygota</taxon>
        <taxon>Hymenoptera</taxon>
        <taxon>Apocrita</taxon>
        <taxon>Aculeata</taxon>
        <taxon>Apoidea</taxon>
        <taxon>Anthophila</taxon>
        <taxon>Apidae</taxon>
        <taxon>Apis</taxon>
    </lineage>
</organism>
<evidence type="ECO:0000256" key="1">
    <source>
        <dbReference type="SAM" id="SignalP"/>
    </source>
</evidence>
<reference evidence="4" key="2">
    <citation type="submission" date="2025-04" db="UniProtKB">
        <authorList>
            <consortium name="RefSeq"/>
        </authorList>
    </citation>
    <scope>IDENTIFICATION</scope>
    <source>
        <strain evidence="4">DH4</strain>
        <tissue evidence="4">Whole body</tissue>
    </source>
</reference>
<proteinExistence type="predicted"/>
<dbReference type="Proteomes" id="UP000005203">
    <property type="component" value="Linkage group LG1"/>
</dbReference>
<dbReference type="EnsemblMetazoa" id="XM_006571726">
    <property type="protein sequence ID" value="XP_006571789"/>
    <property type="gene ID" value="LOC102655202"/>
</dbReference>
<reference evidence="3" key="3">
    <citation type="submission" date="2025-05" db="UniProtKB">
        <authorList>
            <consortium name="RefSeq"/>
        </authorList>
    </citation>
    <scope>NUCLEOTIDE SEQUENCE [LARGE SCALE GENOMIC DNA]</scope>
    <source>
        <strain evidence="3">DH4</strain>
    </source>
</reference>
<dbReference type="KEGG" id="ame:102655202"/>